<evidence type="ECO:0008006" key="3">
    <source>
        <dbReference type="Google" id="ProtNLM"/>
    </source>
</evidence>
<sequence length="53" mass="6177">MGVFLSMVASFIIGFSVGVQRTKKKIRKAIEEREMLEKQEHLSQIQDNLRNIE</sequence>
<proteinExistence type="predicted"/>
<dbReference type="AlphaFoldDB" id="A0AAW6FSK4"/>
<reference evidence="1" key="1">
    <citation type="submission" date="2023-01" db="EMBL/GenBank/DDBJ databases">
        <title>Human gut microbiome strain richness.</title>
        <authorList>
            <person name="Chen-Liaw A."/>
        </authorList>
    </citation>
    <scope>NUCLEOTIDE SEQUENCE</scope>
    <source>
        <strain evidence="1">D55st1_G4_D55t1_190419</strain>
    </source>
</reference>
<evidence type="ECO:0000313" key="2">
    <source>
        <dbReference type="Proteomes" id="UP001220658"/>
    </source>
</evidence>
<gene>
    <name evidence="1" type="ORF">POG00_04465</name>
</gene>
<evidence type="ECO:0000313" key="1">
    <source>
        <dbReference type="EMBL" id="MDC0827961.1"/>
    </source>
</evidence>
<protein>
    <recommendedName>
        <fullName evidence="3">DUF1049 domain-containing protein</fullName>
    </recommendedName>
</protein>
<dbReference type="EMBL" id="JAQNCK010000009">
    <property type="protein sequence ID" value="MDC0827961.1"/>
    <property type="molecule type" value="Genomic_DNA"/>
</dbReference>
<comment type="caution">
    <text evidence="1">The sequence shown here is derived from an EMBL/GenBank/DDBJ whole genome shotgun (WGS) entry which is preliminary data.</text>
</comment>
<dbReference type="Proteomes" id="UP001220658">
    <property type="component" value="Unassembled WGS sequence"/>
</dbReference>
<name>A0AAW6FSK4_9FIRM</name>
<organism evidence="1 2">
    <name type="scientific">Faecalitalea cylindroides</name>
    <dbReference type="NCBI Taxonomy" id="39483"/>
    <lineage>
        <taxon>Bacteria</taxon>
        <taxon>Bacillati</taxon>
        <taxon>Bacillota</taxon>
        <taxon>Erysipelotrichia</taxon>
        <taxon>Erysipelotrichales</taxon>
        <taxon>Erysipelotrichaceae</taxon>
        <taxon>Faecalitalea</taxon>
    </lineage>
</organism>
<dbReference type="RefSeq" id="WP_195191137.1">
    <property type="nucleotide sequence ID" value="NZ_JADMUL010000011.1"/>
</dbReference>
<accession>A0AAW6FSK4</accession>